<accession>A0A5J4SGV8</accession>
<proteinExistence type="predicted"/>
<organism evidence="1">
    <name type="scientific">termite gut metagenome</name>
    <dbReference type="NCBI Taxonomy" id="433724"/>
    <lineage>
        <taxon>unclassified sequences</taxon>
        <taxon>metagenomes</taxon>
        <taxon>organismal metagenomes</taxon>
    </lineage>
</organism>
<evidence type="ECO:0000313" key="1">
    <source>
        <dbReference type="EMBL" id="KAA6345297.1"/>
    </source>
</evidence>
<gene>
    <name evidence="1" type="ORF">EZS27_007110</name>
</gene>
<dbReference type="EMBL" id="SNRY01000176">
    <property type="protein sequence ID" value="KAA6345297.1"/>
    <property type="molecule type" value="Genomic_DNA"/>
</dbReference>
<comment type="caution">
    <text evidence="1">The sequence shown here is derived from an EMBL/GenBank/DDBJ whole genome shotgun (WGS) entry which is preliminary data.</text>
</comment>
<name>A0A5J4SGV8_9ZZZZ</name>
<protein>
    <submittedName>
        <fullName evidence="1">Uncharacterized protein</fullName>
    </submittedName>
</protein>
<reference evidence="1" key="1">
    <citation type="submission" date="2019-03" db="EMBL/GenBank/DDBJ databases">
        <title>Single cell metagenomics reveals metabolic interactions within the superorganism composed of flagellate Streblomastix strix and complex community of Bacteroidetes bacteria on its surface.</title>
        <authorList>
            <person name="Treitli S.C."/>
            <person name="Kolisko M."/>
            <person name="Husnik F."/>
            <person name="Keeling P."/>
            <person name="Hampl V."/>
        </authorList>
    </citation>
    <scope>NUCLEOTIDE SEQUENCE</scope>
    <source>
        <strain evidence="1">STM</strain>
    </source>
</reference>
<sequence length="38" mass="4519">MHYGGSVFIQKKTANNFHACRSAYLYLRFFKRNILPIL</sequence>
<dbReference type="AlphaFoldDB" id="A0A5J4SGV8"/>